<dbReference type="Proteomes" id="UP000589716">
    <property type="component" value="Unassembled WGS sequence"/>
</dbReference>
<dbReference type="EMBL" id="JACCKX010000001">
    <property type="protein sequence ID" value="NZA02140.1"/>
    <property type="molecule type" value="Genomic_DNA"/>
</dbReference>
<reference evidence="1 2" key="1">
    <citation type="submission" date="2020-07" db="EMBL/GenBank/DDBJ databases">
        <authorList>
            <person name="Maaloum M."/>
        </authorList>
    </citation>
    <scope>NUCLEOTIDE SEQUENCE [LARGE SCALE GENOMIC DNA]</scope>
    <source>
        <strain evidence="1 2">GCS-AN-3</strain>
    </source>
</reference>
<name>A0A853IXA6_9BURK</name>
<keyword evidence="2" id="KW-1185">Reference proteome</keyword>
<protein>
    <submittedName>
        <fullName evidence="1">Tellurite resistance TerB family protein</fullName>
    </submittedName>
</protein>
<dbReference type="RefSeq" id="WP_180550498.1">
    <property type="nucleotide sequence ID" value="NZ_JACCKX010000001.1"/>
</dbReference>
<organism evidence="1 2">
    <name type="scientific">Ottowia beijingensis</name>
    <dbReference type="NCBI Taxonomy" id="1207057"/>
    <lineage>
        <taxon>Bacteria</taxon>
        <taxon>Pseudomonadati</taxon>
        <taxon>Pseudomonadota</taxon>
        <taxon>Betaproteobacteria</taxon>
        <taxon>Burkholderiales</taxon>
        <taxon>Comamonadaceae</taxon>
        <taxon>Ottowia</taxon>
    </lineage>
</organism>
<dbReference type="InterPro" id="IPR029024">
    <property type="entry name" value="TerB-like"/>
</dbReference>
<evidence type="ECO:0000313" key="2">
    <source>
        <dbReference type="Proteomes" id="UP000589716"/>
    </source>
</evidence>
<dbReference type="Pfam" id="PF04391">
    <property type="entry name" value="DUF533"/>
    <property type="match status" value="1"/>
</dbReference>
<dbReference type="SUPFAM" id="SSF158682">
    <property type="entry name" value="TerB-like"/>
    <property type="match status" value="1"/>
</dbReference>
<dbReference type="Gene3D" id="1.10.3680.10">
    <property type="entry name" value="TerB-like"/>
    <property type="match status" value="1"/>
</dbReference>
<accession>A0A853IXA6</accession>
<dbReference type="InterPro" id="IPR007486">
    <property type="entry name" value="YebE"/>
</dbReference>
<dbReference type="AlphaFoldDB" id="A0A853IXA6"/>
<proteinExistence type="predicted"/>
<sequence length="233" mass="24317">MNHLTGFLDHLLKSAGATVTGANQTNRGSGIGGAINSDFGRGTLTGGALGLLLGKNKKTRKLASYGGLAALGMIVYNTYTEYQRQQAGTAGLPPAQAPALPTPQTVDRLPAAQASAHSAAILQAIVAAAKADGHIDARERGLIEGELARQGLAADVQQWLNAELAKPLDPAEVARAATTPEMAGEMYLASLLVADEQSFMERAYLDELAKQLKLEPALQQRLQHQLAQATAGA</sequence>
<comment type="caution">
    <text evidence="1">The sequence shown here is derived from an EMBL/GenBank/DDBJ whole genome shotgun (WGS) entry which is preliminary data.</text>
</comment>
<gene>
    <name evidence="1" type="ORF">H0I39_10965</name>
</gene>
<evidence type="ECO:0000313" key="1">
    <source>
        <dbReference type="EMBL" id="NZA02140.1"/>
    </source>
</evidence>
<dbReference type="CDD" id="cd07178">
    <property type="entry name" value="terB_like_YebE"/>
    <property type="match status" value="1"/>
</dbReference>